<accession>A0A7K0BQ70</accession>
<dbReference type="EMBL" id="WEGH01000001">
    <property type="protein sequence ID" value="MQY03348.1"/>
    <property type="molecule type" value="Genomic_DNA"/>
</dbReference>
<protein>
    <submittedName>
        <fullName evidence="3">Uncharacterized protein</fullName>
    </submittedName>
</protein>
<keyword evidence="2" id="KW-1133">Transmembrane helix</keyword>
<feature type="compositionally biased region" description="Basic residues" evidence="1">
    <location>
        <begin position="33"/>
        <end position="48"/>
    </location>
</feature>
<evidence type="ECO:0000256" key="2">
    <source>
        <dbReference type="SAM" id="Phobius"/>
    </source>
</evidence>
<dbReference type="RefSeq" id="WP_153531302.1">
    <property type="nucleotide sequence ID" value="NZ_WEGH01000001.1"/>
</dbReference>
<evidence type="ECO:0000313" key="4">
    <source>
        <dbReference type="Proteomes" id="UP000487268"/>
    </source>
</evidence>
<feature type="region of interest" description="Disordered" evidence="1">
    <location>
        <begin position="1"/>
        <end position="55"/>
    </location>
</feature>
<dbReference type="OrthoDB" id="3419910at2"/>
<sequence>MPMADPDPQPVFDENFVKGATFTEPSAEERARRPGRRERLRARRTARRYRAEADPARGSRTAVVQVIAGVLALLAISTALWWFNRPEPITALRPPAGGPPAPAAGDPFAGSPAARYATGDEGITLPVPEALNGLSAAQLGLAYEQIKKMLVAGALDTNTVFGGKNDTFRALVDPAQLPDLKRDLDNPAAKGARAWVTTFAPGSAVQVGTAIKVHGASSARPARRQGRNGVLVKTDHNFVYAVREKPGSQQVLRVVQRWANEYFVYRDGATVKVWITRADSAAAPTSCQYGDALIHPDFTASGQGGQTTDPYNLSKPIDTAAGCQTALRT</sequence>
<evidence type="ECO:0000256" key="1">
    <source>
        <dbReference type="SAM" id="MobiDB-lite"/>
    </source>
</evidence>
<gene>
    <name evidence="3" type="ORF">ACRB68_13900</name>
</gene>
<feature type="transmembrane region" description="Helical" evidence="2">
    <location>
        <begin position="62"/>
        <end position="83"/>
    </location>
</feature>
<dbReference type="AlphaFoldDB" id="A0A7K0BQ70"/>
<organism evidence="3 4">
    <name type="scientific">Actinomadura macrotermitis</name>
    <dbReference type="NCBI Taxonomy" id="2585200"/>
    <lineage>
        <taxon>Bacteria</taxon>
        <taxon>Bacillati</taxon>
        <taxon>Actinomycetota</taxon>
        <taxon>Actinomycetes</taxon>
        <taxon>Streptosporangiales</taxon>
        <taxon>Thermomonosporaceae</taxon>
        <taxon>Actinomadura</taxon>
    </lineage>
</organism>
<proteinExistence type="predicted"/>
<keyword evidence="2" id="KW-0812">Transmembrane</keyword>
<comment type="caution">
    <text evidence="3">The sequence shown here is derived from an EMBL/GenBank/DDBJ whole genome shotgun (WGS) entry which is preliminary data.</text>
</comment>
<dbReference type="Proteomes" id="UP000487268">
    <property type="component" value="Unassembled WGS sequence"/>
</dbReference>
<name>A0A7K0BQ70_9ACTN</name>
<reference evidence="3 4" key="1">
    <citation type="submission" date="2019-10" db="EMBL/GenBank/DDBJ databases">
        <title>Actinomadura rubteroloni sp. nov. and Actinomadura macrotermitis sp. nov., isolated from the gut of fungus growing-termite Macrotermes natalensis.</title>
        <authorList>
            <person name="Benndorf R."/>
            <person name="Martin K."/>
            <person name="Kuefner M."/>
            <person name="De Beer W."/>
            <person name="Kaster A.-K."/>
            <person name="Vollmers J."/>
            <person name="Poulsen M."/>
            <person name="Beemelmanns C."/>
        </authorList>
    </citation>
    <scope>NUCLEOTIDE SEQUENCE [LARGE SCALE GENOMIC DNA]</scope>
    <source>
        <strain evidence="3 4">RB68</strain>
    </source>
</reference>
<keyword evidence="2" id="KW-0472">Membrane</keyword>
<evidence type="ECO:0000313" key="3">
    <source>
        <dbReference type="EMBL" id="MQY03348.1"/>
    </source>
</evidence>
<keyword evidence="4" id="KW-1185">Reference proteome</keyword>